<name>Q7NPC1_GLOVI</name>
<evidence type="ECO:0000313" key="2">
    <source>
        <dbReference type="Proteomes" id="UP000000557"/>
    </source>
</evidence>
<dbReference type="EMBL" id="BA000045">
    <property type="protein sequence ID" value="BAC88075.1"/>
    <property type="molecule type" value="Genomic_DNA"/>
</dbReference>
<sequence>MNQGEPVDTETRERVGYDEDFHAWAFAQATLLREGRLDRLDLENLAEELESLGRSERRALESRLEVLILHLLKWQYQAEKRSKSWLATIAEQRYRISRLFHESPSLRPLLEELVPVAFIGATFSFERETELPRSLVGKSCPYSTTQIVDDAFLPQETGGPPIEPQSL</sequence>
<gene>
    <name evidence="1" type="ordered locus">glr0134</name>
</gene>
<dbReference type="InterPro" id="IPR002636">
    <property type="entry name" value="DUF29"/>
</dbReference>
<dbReference type="InParanoid" id="Q7NPC1"/>
<dbReference type="PhylomeDB" id="Q7NPC1"/>
<reference evidence="1 2" key="1">
    <citation type="journal article" date="2003" name="DNA Res.">
        <title>Complete genome structure of Gloeobacter violaceus PCC 7421, a cyanobacterium that lacks thylakoids.</title>
        <authorList>
            <person name="Nakamura Y."/>
            <person name="Kaneko T."/>
            <person name="Sato S."/>
            <person name="Mimuro M."/>
            <person name="Miyashita H."/>
            <person name="Tsuchiya T."/>
            <person name="Sasamoto S."/>
            <person name="Watanabe A."/>
            <person name="Kawashima K."/>
            <person name="Kishida Y."/>
            <person name="Kiyokawa C."/>
            <person name="Kohara M."/>
            <person name="Matsumoto M."/>
            <person name="Matsuno A."/>
            <person name="Nakazaki N."/>
            <person name="Shimpo S."/>
            <person name="Takeuchi C."/>
            <person name="Yamada M."/>
            <person name="Tabata S."/>
        </authorList>
    </citation>
    <scope>NUCLEOTIDE SEQUENCE [LARGE SCALE GENOMIC DNA]</scope>
    <source>
        <strain evidence="2">ATCC 29082 / PCC 7421</strain>
    </source>
</reference>
<proteinExistence type="predicted"/>
<keyword evidence="2" id="KW-1185">Reference proteome</keyword>
<accession>Q7NPC1</accession>
<organism evidence="1 2">
    <name type="scientific">Gloeobacter violaceus (strain ATCC 29082 / PCC 7421)</name>
    <dbReference type="NCBI Taxonomy" id="251221"/>
    <lineage>
        <taxon>Bacteria</taxon>
        <taxon>Bacillati</taxon>
        <taxon>Cyanobacteriota</taxon>
        <taxon>Cyanophyceae</taxon>
        <taxon>Gloeobacterales</taxon>
        <taxon>Gloeobacteraceae</taxon>
        <taxon>Gloeobacter</taxon>
    </lineage>
</organism>
<dbReference type="HOGENOM" id="CLU_116670_0_1_3"/>
<dbReference type="eggNOG" id="COG0639">
    <property type="taxonomic scope" value="Bacteria"/>
</dbReference>
<dbReference type="PANTHER" id="PTHR34235">
    <property type="entry name" value="SLR1203 PROTEIN-RELATED"/>
    <property type="match status" value="1"/>
</dbReference>
<dbReference type="AlphaFoldDB" id="Q7NPC1"/>
<dbReference type="Pfam" id="PF01724">
    <property type="entry name" value="DUF29"/>
    <property type="match status" value="1"/>
</dbReference>
<dbReference type="OrthoDB" id="5769308at2"/>
<reference evidence="1 2" key="2">
    <citation type="journal article" date="2003" name="DNA Res.">
        <title>Complete genome structure of Gloeobacter violaceus PCC 7421, a cyanobacterium that lacks thylakoids (supplement).</title>
        <authorList>
            <person name="Nakamura Y."/>
            <person name="Kaneko T."/>
            <person name="Sato S."/>
            <person name="Mimuro M."/>
            <person name="Miyashita H."/>
            <person name="Tsuchiya T."/>
            <person name="Sasamoto S."/>
            <person name="Watanabe A."/>
            <person name="Kawashima K."/>
            <person name="Kishida Y."/>
            <person name="Kiyokawa C."/>
            <person name="Kohara M."/>
            <person name="Matsumoto M."/>
            <person name="Matsuno A."/>
            <person name="Nakazaki N."/>
            <person name="Shimpo S."/>
            <person name="Takeuchi C."/>
            <person name="Yamada M."/>
            <person name="Tabata S."/>
        </authorList>
    </citation>
    <scope>NUCLEOTIDE SEQUENCE [LARGE SCALE GENOMIC DNA]</scope>
    <source>
        <strain evidence="2">ATCC 29082 / PCC 7421</strain>
    </source>
</reference>
<dbReference type="STRING" id="251221.gene:10757603"/>
<dbReference type="PANTHER" id="PTHR34235:SF4">
    <property type="entry name" value="SLR0291 PROTEIN"/>
    <property type="match status" value="1"/>
</dbReference>
<dbReference type="EnsemblBacteria" id="BAC88075">
    <property type="protein sequence ID" value="BAC88075"/>
    <property type="gene ID" value="BAC88075"/>
</dbReference>
<evidence type="ECO:0000313" key="1">
    <source>
        <dbReference type="EMBL" id="BAC88075.1"/>
    </source>
</evidence>
<dbReference type="KEGG" id="gvi:glr0134"/>
<protein>
    <submittedName>
        <fullName evidence="1">Glr0134 protein</fullName>
    </submittedName>
</protein>
<dbReference type="Gene3D" id="1.20.1220.20">
    <property type="entry name" value="Uncharcterised protein PF01724"/>
    <property type="match status" value="1"/>
</dbReference>
<dbReference type="Proteomes" id="UP000000557">
    <property type="component" value="Chromosome"/>
</dbReference>